<dbReference type="EMBL" id="JAINUG010000030">
    <property type="protein sequence ID" value="KAJ8409600.1"/>
    <property type="molecule type" value="Genomic_DNA"/>
</dbReference>
<protein>
    <submittedName>
        <fullName evidence="2">Uncharacterized protein</fullName>
    </submittedName>
</protein>
<evidence type="ECO:0000256" key="1">
    <source>
        <dbReference type="SAM" id="MobiDB-lite"/>
    </source>
</evidence>
<reference evidence="2" key="1">
    <citation type="journal article" date="2023" name="Science">
        <title>Genome structures resolve the early diversification of teleost fishes.</title>
        <authorList>
            <person name="Parey E."/>
            <person name="Louis A."/>
            <person name="Montfort J."/>
            <person name="Bouchez O."/>
            <person name="Roques C."/>
            <person name="Iampietro C."/>
            <person name="Lluch J."/>
            <person name="Castinel A."/>
            <person name="Donnadieu C."/>
            <person name="Desvignes T."/>
            <person name="Floi Bucao C."/>
            <person name="Jouanno E."/>
            <person name="Wen M."/>
            <person name="Mejri S."/>
            <person name="Dirks R."/>
            <person name="Jansen H."/>
            <person name="Henkel C."/>
            <person name="Chen W.J."/>
            <person name="Zahm M."/>
            <person name="Cabau C."/>
            <person name="Klopp C."/>
            <person name="Thompson A.W."/>
            <person name="Robinson-Rechavi M."/>
            <person name="Braasch I."/>
            <person name="Lecointre G."/>
            <person name="Bobe J."/>
            <person name="Postlethwait J.H."/>
            <person name="Berthelot C."/>
            <person name="Roest Crollius H."/>
            <person name="Guiguen Y."/>
        </authorList>
    </citation>
    <scope>NUCLEOTIDE SEQUENCE</scope>
    <source>
        <strain evidence="2">NC1722</strain>
    </source>
</reference>
<evidence type="ECO:0000313" key="3">
    <source>
        <dbReference type="Proteomes" id="UP001221898"/>
    </source>
</evidence>
<dbReference type="AlphaFoldDB" id="A0AAD7SVS6"/>
<dbReference type="Proteomes" id="UP001221898">
    <property type="component" value="Unassembled WGS sequence"/>
</dbReference>
<comment type="caution">
    <text evidence="2">The sequence shown here is derived from an EMBL/GenBank/DDBJ whole genome shotgun (WGS) entry which is preliminary data.</text>
</comment>
<gene>
    <name evidence="2" type="ORF">AAFF_G00230010</name>
</gene>
<keyword evidence="3" id="KW-1185">Reference proteome</keyword>
<evidence type="ECO:0000313" key="2">
    <source>
        <dbReference type="EMBL" id="KAJ8409600.1"/>
    </source>
</evidence>
<feature type="region of interest" description="Disordered" evidence="1">
    <location>
        <begin position="51"/>
        <end position="74"/>
    </location>
</feature>
<organism evidence="2 3">
    <name type="scientific">Aldrovandia affinis</name>
    <dbReference type="NCBI Taxonomy" id="143900"/>
    <lineage>
        <taxon>Eukaryota</taxon>
        <taxon>Metazoa</taxon>
        <taxon>Chordata</taxon>
        <taxon>Craniata</taxon>
        <taxon>Vertebrata</taxon>
        <taxon>Euteleostomi</taxon>
        <taxon>Actinopterygii</taxon>
        <taxon>Neopterygii</taxon>
        <taxon>Teleostei</taxon>
        <taxon>Notacanthiformes</taxon>
        <taxon>Halosauridae</taxon>
        <taxon>Aldrovandia</taxon>
    </lineage>
</organism>
<sequence length="157" mass="16950">MWAISGMFTMLPDGAARERLITTPPRAGGDGAHYQVLGTLHPQTRCTRSLAPEAQRRAAGDPQSSDPRGTADLRLNYDPLPSQKESVWGLELTTTITQLASLRNGETQEEGEDPLLTCDLLCASFKNLPFTSSLSASRHPHLITPFPPPCVSGPSKV</sequence>
<name>A0AAD7SVS6_9TELE</name>
<accession>A0AAD7SVS6</accession>
<proteinExistence type="predicted"/>